<keyword evidence="3" id="KW-0328">Glycosyltransferase</keyword>
<dbReference type="InterPro" id="IPR000836">
    <property type="entry name" value="PRTase_dom"/>
</dbReference>
<sequence>MSSSDLTTELIGAFRWNDPGQDFPHLVSDLSGWWRSPTVLRALGPALAALFPEEAPTVVVSPEVTGFIVGPLVAMALEVGFVEAYKGGHSPVAEPMTWAQAAPDHKGRRLSLGVRTRQLRPGDRALIVDDWITTGAQSRALGEVVTACGAVPIGTAAIVGECSAEVAAELRVRSLIRAEQL</sequence>
<dbReference type="InterPro" id="IPR050118">
    <property type="entry name" value="Pur/Pyrimidine_PRTase"/>
</dbReference>
<keyword evidence="1 3" id="KW-0808">Transferase</keyword>
<evidence type="ECO:0000313" key="3">
    <source>
        <dbReference type="EMBL" id="MDR7280130.1"/>
    </source>
</evidence>
<dbReference type="PANTHER" id="PTHR43864:SF1">
    <property type="entry name" value="XANTHINE PHOSPHORIBOSYLTRANSFERASE"/>
    <property type="match status" value="1"/>
</dbReference>
<reference evidence="3" key="1">
    <citation type="submission" date="2023-07" db="EMBL/GenBank/DDBJ databases">
        <title>Sequencing the genomes of 1000 actinobacteria strains.</title>
        <authorList>
            <person name="Klenk H.-P."/>
        </authorList>
    </citation>
    <scope>NUCLEOTIDE SEQUENCE</scope>
    <source>
        <strain evidence="3">DSM 44707</strain>
    </source>
</reference>
<evidence type="ECO:0000313" key="4">
    <source>
        <dbReference type="Proteomes" id="UP001183643"/>
    </source>
</evidence>
<organism evidence="3 4">
    <name type="scientific">Catenuloplanes atrovinosus</name>
    <dbReference type="NCBI Taxonomy" id="137266"/>
    <lineage>
        <taxon>Bacteria</taxon>
        <taxon>Bacillati</taxon>
        <taxon>Actinomycetota</taxon>
        <taxon>Actinomycetes</taxon>
        <taxon>Micromonosporales</taxon>
        <taxon>Micromonosporaceae</taxon>
        <taxon>Catenuloplanes</taxon>
    </lineage>
</organism>
<gene>
    <name evidence="3" type="ORF">J2S41_006908</name>
</gene>
<dbReference type="InterPro" id="IPR029057">
    <property type="entry name" value="PRTase-like"/>
</dbReference>
<dbReference type="GO" id="GO:0003999">
    <property type="term" value="F:adenine phosphoribosyltransferase activity"/>
    <property type="evidence" value="ECO:0007669"/>
    <property type="project" value="UniProtKB-EC"/>
</dbReference>
<evidence type="ECO:0000256" key="2">
    <source>
        <dbReference type="ARBA" id="ARBA00022726"/>
    </source>
</evidence>
<keyword evidence="4" id="KW-1185">Reference proteome</keyword>
<proteinExistence type="predicted"/>
<keyword evidence="2" id="KW-0660">Purine salvage</keyword>
<dbReference type="RefSeq" id="WP_310374325.1">
    <property type="nucleotide sequence ID" value="NZ_JAVDYB010000001.1"/>
</dbReference>
<dbReference type="SUPFAM" id="SSF53271">
    <property type="entry name" value="PRTase-like"/>
    <property type="match status" value="1"/>
</dbReference>
<dbReference type="CDD" id="cd06223">
    <property type="entry name" value="PRTases_typeI"/>
    <property type="match status" value="1"/>
</dbReference>
<dbReference type="Gene3D" id="3.40.50.2020">
    <property type="match status" value="1"/>
</dbReference>
<dbReference type="EMBL" id="JAVDYB010000001">
    <property type="protein sequence ID" value="MDR7280130.1"/>
    <property type="molecule type" value="Genomic_DNA"/>
</dbReference>
<evidence type="ECO:0000256" key="1">
    <source>
        <dbReference type="ARBA" id="ARBA00022679"/>
    </source>
</evidence>
<comment type="caution">
    <text evidence="3">The sequence shown here is derived from an EMBL/GenBank/DDBJ whole genome shotgun (WGS) entry which is preliminary data.</text>
</comment>
<dbReference type="GO" id="GO:0006166">
    <property type="term" value="P:purine ribonucleoside salvage"/>
    <property type="evidence" value="ECO:0007669"/>
    <property type="project" value="UniProtKB-KW"/>
</dbReference>
<accession>A0AAE3YUY7</accession>
<dbReference type="PANTHER" id="PTHR43864">
    <property type="entry name" value="HYPOXANTHINE/GUANINE PHOSPHORIBOSYLTRANSFERASE"/>
    <property type="match status" value="1"/>
</dbReference>
<dbReference type="Proteomes" id="UP001183643">
    <property type="component" value="Unassembled WGS sequence"/>
</dbReference>
<dbReference type="EC" id="2.4.2.7" evidence="3"/>
<name>A0AAE3YUY7_9ACTN</name>
<dbReference type="AlphaFoldDB" id="A0AAE3YUY7"/>
<protein>
    <submittedName>
        <fullName evidence="3">Adenine phosphoribosyltransferase</fullName>
        <ecNumber evidence="3">2.4.2.7</ecNumber>
    </submittedName>
</protein>